<evidence type="ECO:0000313" key="2">
    <source>
        <dbReference type="Proteomes" id="UP000838756"/>
    </source>
</evidence>
<protein>
    <submittedName>
        <fullName evidence="1">Jg16871 protein</fullName>
    </submittedName>
</protein>
<proteinExistence type="predicted"/>
<reference evidence="1" key="1">
    <citation type="submission" date="2022-03" db="EMBL/GenBank/DDBJ databases">
        <authorList>
            <person name="Lindestad O."/>
        </authorList>
    </citation>
    <scope>NUCLEOTIDE SEQUENCE</scope>
</reference>
<keyword evidence="2" id="KW-1185">Reference proteome</keyword>
<evidence type="ECO:0000313" key="1">
    <source>
        <dbReference type="EMBL" id="CAH2268439.1"/>
    </source>
</evidence>
<dbReference type="OrthoDB" id="425681at2759"/>
<dbReference type="Proteomes" id="UP000838756">
    <property type="component" value="Unassembled WGS sequence"/>
</dbReference>
<dbReference type="AlphaFoldDB" id="A0A8S4SGC2"/>
<accession>A0A8S4SGC2</accession>
<organism evidence="1 2">
    <name type="scientific">Pararge aegeria aegeria</name>
    <dbReference type="NCBI Taxonomy" id="348720"/>
    <lineage>
        <taxon>Eukaryota</taxon>
        <taxon>Metazoa</taxon>
        <taxon>Ecdysozoa</taxon>
        <taxon>Arthropoda</taxon>
        <taxon>Hexapoda</taxon>
        <taxon>Insecta</taxon>
        <taxon>Pterygota</taxon>
        <taxon>Neoptera</taxon>
        <taxon>Endopterygota</taxon>
        <taxon>Lepidoptera</taxon>
        <taxon>Glossata</taxon>
        <taxon>Ditrysia</taxon>
        <taxon>Papilionoidea</taxon>
        <taxon>Nymphalidae</taxon>
        <taxon>Satyrinae</taxon>
        <taxon>Satyrini</taxon>
        <taxon>Parargina</taxon>
        <taxon>Pararge</taxon>
    </lineage>
</organism>
<name>A0A8S4SGC2_9NEOP</name>
<sequence length="222" mass="26581">MNISKTKFMVISKNKVDNIDITVAGQKVERVRNYKYLGTWLNDTWSSDQEIRSRIEIARSTFTKMKKVLCNCRLKIPLRIRLLHCYIWPILLYGCEAWTIKEDLKKRIEAFEMWTFRRMLAISWTLKVSNEEVLRRVNQRRELLHTIKIRKVAYLGHVLRHERYELLQLIMMGKVAGRRGVGRREKSWLRNIREWTGIASAAELFRLAKDRQEFTKLTANLR</sequence>
<dbReference type="PANTHER" id="PTHR47027">
    <property type="entry name" value="REVERSE TRANSCRIPTASE DOMAIN-CONTAINING PROTEIN"/>
    <property type="match status" value="1"/>
</dbReference>
<gene>
    <name evidence="1" type="primary">jg16871</name>
    <name evidence="1" type="ORF">PAEG_LOCUS26795</name>
</gene>
<comment type="caution">
    <text evidence="1">The sequence shown here is derived from an EMBL/GenBank/DDBJ whole genome shotgun (WGS) entry which is preliminary data.</text>
</comment>
<dbReference type="EMBL" id="CAKXAJ010026436">
    <property type="protein sequence ID" value="CAH2268439.1"/>
    <property type="molecule type" value="Genomic_DNA"/>
</dbReference>
<dbReference type="PANTHER" id="PTHR47027:SF25">
    <property type="entry name" value="REVERSE TRANSCRIPTASE DOMAIN-CONTAINING PROTEIN"/>
    <property type="match status" value="1"/>
</dbReference>